<evidence type="ECO:0000313" key="17">
    <source>
        <dbReference type="Proteomes" id="UP001165190"/>
    </source>
</evidence>
<dbReference type="Pfam" id="PF14377">
    <property type="entry name" value="UBM"/>
    <property type="match status" value="2"/>
</dbReference>
<dbReference type="GO" id="GO:0005634">
    <property type="term" value="C:nucleus"/>
    <property type="evidence" value="ECO:0007669"/>
    <property type="project" value="UniProtKB-SubCell"/>
</dbReference>
<dbReference type="PANTHER" id="PTHR16171:SF7">
    <property type="entry name" value="DNA REPAIR PROTEIN RAD2"/>
    <property type="match status" value="1"/>
</dbReference>
<keyword evidence="8" id="KW-0227">DNA damage</keyword>
<dbReference type="GO" id="GO:0016788">
    <property type="term" value="F:hydrolase activity, acting on ester bonds"/>
    <property type="evidence" value="ECO:0007669"/>
    <property type="project" value="InterPro"/>
</dbReference>
<evidence type="ECO:0000256" key="9">
    <source>
        <dbReference type="ARBA" id="ARBA00022801"/>
    </source>
</evidence>
<dbReference type="PRINTS" id="PR00853">
    <property type="entry name" value="XPGRADSUPER"/>
</dbReference>
<dbReference type="OrthoDB" id="31113at2759"/>
<feature type="compositionally biased region" description="Polar residues" evidence="13">
    <location>
        <begin position="1376"/>
        <end position="1401"/>
    </location>
</feature>
<evidence type="ECO:0000256" key="1">
    <source>
        <dbReference type="ARBA" id="ARBA00001946"/>
    </source>
</evidence>
<dbReference type="GO" id="GO:0016740">
    <property type="term" value="F:transferase activity"/>
    <property type="evidence" value="ECO:0007669"/>
    <property type="project" value="UniProtKB-KW"/>
</dbReference>
<dbReference type="Pfam" id="PF00752">
    <property type="entry name" value="XPG_N"/>
    <property type="match status" value="1"/>
</dbReference>
<feature type="compositionally biased region" description="Acidic residues" evidence="13">
    <location>
        <begin position="643"/>
        <end position="656"/>
    </location>
</feature>
<evidence type="ECO:0000256" key="10">
    <source>
        <dbReference type="ARBA" id="ARBA00022842"/>
    </source>
</evidence>
<keyword evidence="12" id="KW-0539">Nucleus</keyword>
<dbReference type="PROSITE" id="PS00841">
    <property type="entry name" value="XPG_1"/>
    <property type="match status" value="1"/>
</dbReference>
<organism evidence="16 17">
    <name type="scientific">Hibiscus trionum</name>
    <name type="common">Flower of an hour</name>
    <dbReference type="NCBI Taxonomy" id="183268"/>
    <lineage>
        <taxon>Eukaryota</taxon>
        <taxon>Viridiplantae</taxon>
        <taxon>Streptophyta</taxon>
        <taxon>Embryophyta</taxon>
        <taxon>Tracheophyta</taxon>
        <taxon>Spermatophyta</taxon>
        <taxon>Magnoliopsida</taxon>
        <taxon>eudicotyledons</taxon>
        <taxon>Gunneridae</taxon>
        <taxon>Pentapetalae</taxon>
        <taxon>rosids</taxon>
        <taxon>malvids</taxon>
        <taxon>Malvales</taxon>
        <taxon>Malvaceae</taxon>
        <taxon>Malvoideae</taxon>
        <taxon>Hibiscus</taxon>
    </lineage>
</organism>
<keyword evidence="6" id="KW-0479">Metal-binding</keyword>
<feature type="domain" description="XPG N-terminal" evidence="15">
    <location>
        <begin position="1"/>
        <end position="98"/>
    </location>
</feature>
<feature type="region of interest" description="Disordered" evidence="13">
    <location>
        <begin position="637"/>
        <end position="681"/>
    </location>
</feature>
<dbReference type="GO" id="GO:0046872">
    <property type="term" value="F:metal ion binding"/>
    <property type="evidence" value="ECO:0007669"/>
    <property type="project" value="UniProtKB-KW"/>
</dbReference>
<feature type="compositionally biased region" description="Polar residues" evidence="13">
    <location>
        <begin position="1697"/>
        <end position="1706"/>
    </location>
</feature>
<keyword evidence="4" id="KW-0808">Transferase</keyword>
<dbReference type="GO" id="GO:0004520">
    <property type="term" value="F:DNA endonuclease activity"/>
    <property type="evidence" value="ECO:0007669"/>
    <property type="project" value="TreeGrafter"/>
</dbReference>
<dbReference type="InterPro" id="IPR008918">
    <property type="entry name" value="HhH2"/>
</dbReference>
<evidence type="ECO:0000256" key="7">
    <source>
        <dbReference type="ARBA" id="ARBA00022759"/>
    </source>
</evidence>
<evidence type="ECO:0000256" key="6">
    <source>
        <dbReference type="ARBA" id="ARBA00022723"/>
    </source>
</evidence>
<feature type="compositionally biased region" description="Polar residues" evidence="13">
    <location>
        <begin position="134"/>
        <end position="151"/>
    </location>
</feature>
<sequence length="1726" mass="191718">MGVHGLWELLAPVGRRVSVETLAGKKLAIDASIWMVQFMKAMRDEKGEMVRNAHLLGFFRRICKLLYLKTKPVFVFDGATPILKRRTVIARRRQRENAQAKIRKTAEKLLLNQLKQMRLKELAKDLENQRKMQKNNNKGKMVTSDNRSDTNIAGYNANVELTKEDDIMLKEKLEVPSTAKDGGQNEDEDEDEDEVIILHDIDGNIDPDVLAALPQSMQRQLLKQTDAKGKKILLNGPNQSNTERSSIEHDTMTSSSYNQEKLDEMLAASLAAQEDSNLANHASASVAAISSEEDGDEDEEMILPAMHGNVDPTVLAALPPSLQLDLLGQMRERLMAENRQKYQKVKKAPEKFSELQIQSYLKTVAFRREIDEVQRAAAGRGVAGIQTSRIASEANREFIFSSSFTGDKQVLASARKERDEDKKQEIHSDHPSGSLNSVKSSCKSNVLTESIPDESTSAPDEDVGTYLDERGRVRVSRVRGMGIRMTRDLQRNLDLMKEIEQERSNLNKGVTLQSVLDKNKIGASKSVSSGNHFVGTSHDGNCESVNVNESNQQSAFNTEACMEITFEDDGKTKYFDDDDDIFARLAAGDPVTLPSPEEKSLRKQTSGSDSDFEWEEVVVEGKRGGVTLGLNSENNLLNKENNITDESEVEWEEEPSDAPKSSSGPVESGRMLSKGYLEEESDLQEAIRRSLTDVVVEKSIYFPSEVVESKTFGENSDEGFGSLHEKGNMGGPSSPGDNVNWQNKSCENLDRLQKLYTANEPNISESLSSPESLSPIHNSDKNTTLSNKPSERSDGSHSEQSKRSASSELVATVENVNFPTGKHLDASKEVDRLPTISDIGFKDSSHSIYAEHDGLPGAILVDKKTGSEYEPSNLVSDKKSSVEAELFITDQDKKNNFEAKPSQQSIETVGSSIPPVHSSANKVISDIHIEQELAGDITFKNCVNEAEQHTDMSTIMGDNIEEIKFSETRLDEELLTLGQECINMVDEQRKLERNAESVSSEMFAECQELLQMFGLPYIIAPMEAEAQCAYMELTNLVDGVVTDDSDVFLFGARSVYKNIFDDRKYVETYFMQDIEKELGLTREKLMRMALLLGSDYTEGVSGIGIVNAIEVVNAFPEEDGLHKFREWIESPDPTILGKLNVQEGSSARKRGSKLTEKDVNSAKTSTGGSESSIGDQKTFQADKNKQSTDCIDDIKQIFMDKHRNVSKNWHIPSSFPSEAVISAYSSPQVDKSTEPFTWGRPDLFVLRKLCWEKFGWGSQKSDELLLPVLREYEKRETQLRMEAFYSFNERFAKIRSKRIKKAVKGITGNQSLELTGDGMQQGSKSRKKRRGSPVQSGDNKAVETSNMETDICQCQIKSMEKLVPKTSRKGQRSGKDVSSQMSTPKPQLQTSRRQKANKQSAGNGRGRGRGEGRKMRKASHGFQQSETSSSGDDSGNDTREVDEEKLDQPREVRRSKRTRNPVSYTMDDLEDEADVSHKDSSGEDAMEKEAGNDVKEKMQPEAREPSLADIDRDYLETGGGFCMDQRGTDQPDENQDVDPSETEPTNDYLKMGGGFCTEDRDDNQPEANQHVDTSSETELTNDYLKMGGGFCTEEKDIDQPDTSQAGDPFSGAGPSNDCLKMGGGFCMEESGTSKDLDADYYEHPVQATESSKCFAFMDKADDSIGSAEPSVNAEGLLNGLQNEGKTNKDGSKGSVPLQETSSSDVRTTFIGGLSAMPCLKRKRRKR</sequence>
<gene>
    <name evidence="16" type="ORF">HRI_000511000</name>
</gene>
<name>A0A9W7LL20_HIBTR</name>
<feature type="compositionally biased region" description="Basic and acidic residues" evidence="13">
    <location>
        <begin position="1474"/>
        <end position="1515"/>
    </location>
</feature>
<feature type="region of interest" description="Disordered" evidence="13">
    <location>
        <begin position="706"/>
        <end position="745"/>
    </location>
</feature>
<keyword evidence="11" id="KW-0234">DNA repair</keyword>
<feature type="region of interest" description="Disordered" evidence="13">
    <location>
        <begin position="1362"/>
        <end position="1614"/>
    </location>
</feature>
<evidence type="ECO:0000259" key="14">
    <source>
        <dbReference type="SMART" id="SM00484"/>
    </source>
</evidence>
<dbReference type="InterPro" id="IPR019974">
    <property type="entry name" value="XPG_CS"/>
</dbReference>
<feature type="compositionally biased region" description="Basic and acidic residues" evidence="13">
    <location>
        <begin position="414"/>
        <end position="430"/>
    </location>
</feature>
<dbReference type="InterPro" id="IPR001044">
    <property type="entry name" value="XPG/Rad2_eukaryotes"/>
</dbReference>
<keyword evidence="5" id="KW-0540">Nuclease</keyword>
<dbReference type="PANTHER" id="PTHR16171">
    <property type="entry name" value="DNA REPAIR PROTEIN COMPLEMENTING XP-G CELLS-RELATED"/>
    <property type="match status" value="1"/>
</dbReference>
<dbReference type="FunFam" id="1.10.150.20:FF:000050">
    <property type="entry name" value="DNA repair protein UVH3"/>
    <property type="match status" value="1"/>
</dbReference>
<dbReference type="PROSITE" id="PS00842">
    <property type="entry name" value="XPG_2"/>
    <property type="match status" value="1"/>
</dbReference>
<feature type="region of interest" description="Disordered" evidence="13">
    <location>
        <begin position="132"/>
        <end position="151"/>
    </location>
</feature>
<dbReference type="GO" id="GO:0006289">
    <property type="term" value="P:nucleotide-excision repair"/>
    <property type="evidence" value="ECO:0007669"/>
    <property type="project" value="InterPro"/>
</dbReference>
<dbReference type="SMART" id="SM00484">
    <property type="entry name" value="XPGI"/>
    <property type="match status" value="1"/>
</dbReference>
<dbReference type="InterPro" id="IPR006084">
    <property type="entry name" value="XPG/Rad2"/>
</dbReference>
<dbReference type="SMART" id="SM00279">
    <property type="entry name" value="HhH2"/>
    <property type="match status" value="1"/>
</dbReference>
<evidence type="ECO:0000259" key="15">
    <source>
        <dbReference type="SMART" id="SM00485"/>
    </source>
</evidence>
<dbReference type="Gene3D" id="1.10.150.20">
    <property type="entry name" value="5' to 3' exonuclease, C-terminal subdomain"/>
    <property type="match status" value="1"/>
</dbReference>
<keyword evidence="7" id="KW-0255">Endonuclease</keyword>
<dbReference type="InterPro" id="IPR029060">
    <property type="entry name" value="PIN-like_dom_sf"/>
</dbReference>
<dbReference type="SMART" id="SM00485">
    <property type="entry name" value="XPGN"/>
    <property type="match status" value="1"/>
</dbReference>
<protein>
    <recommendedName>
        <fullName evidence="18">DNA repair protein UVH3</fullName>
    </recommendedName>
</protein>
<feature type="compositionally biased region" description="Polar residues" evidence="13">
    <location>
        <begin position="735"/>
        <end position="745"/>
    </location>
</feature>
<comment type="caution">
    <text evidence="16">The sequence shown here is derived from an EMBL/GenBank/DDBJ whole genome shotgun (WGS) entry which is preliminary data.</text>
</comment>
<evidence type="ECO:0000256" key="3">
    <source>
        <dbReference type="ARBA" id="ARBA00005283"/>
    </source>
</evidence>
<dbReference type="FunFam" id="3.40.50.1010:FF:000029">
    <property type="entry name" value="DNA repair protein UVH3"/>
    <property type="match status" value="1"/>
</dbReference>
<keyword evidence="10" id="KW-0460">Magnesium</keyword>
<feature type="region of interest" description="Disordered" evidence="13">
    <location>
        <begin position="1666"/>
        <end position="1708"/>
    </location>
</feature>
<feature type="region of interest" description="Disordered" evidence="13">
    <location>
        <begin position="232"/>
        <end position="253"/>
    </location>
</feature>
<evidence type="ECO:0000313" key="16">
    <source>
        <dbReference type="EMBL" id="GMI68417.1"/>
    </source>
</evidence>
<feature type="compositionally biased region" description="Acidic residues" evidence="13">
    <location>
        <begin position="1530"/>
        <end position="1541"/>
    </location>
</feature>
<feature type="region of interest" description="Disordered" evidence="13">
    <location>
        <begin position="1138"/>
        <end position="1185"/>
    </location>
</feature>
<dbReference type="InterPro" id="IPR025527">
    <property type="entry name" value="HUWE1/Rev1_UBM"/>
</dbReference>
<dbReference type="Pfam" id="PF00867">
    <property type="entry name" value="XPG_I"/>
    <property type="match status" value="1"/>
</dbReference>
<comment type="subcellular location">
    <subcellularLocation>
        <location evidence="2">Nucleus</location>
    </subcellularLocation>
</comment>
<feature type="region of interest" description="Disordered" evidence="13">
    <location>
        <begin position="1311"/>
        <end position="1346"/>
    </location>
</feature>
<dbReference type="PRINTS" id="PR00066">
    <property type="entry name" value="XRODRMPGMNTG"/>
</dbReference>
<evidence type="ECO:0008006" key="18">
    <source>
        <dbReference type="Google" id="ProtNLM"/>
    </source>
</evidence>
<comment type="cofactor">
    <cofactor evidence="1">
        <name>Mg(2+)</name>
        <dbReference type="ChEBI" id="CHEBI:18420"/>
    </cofactor>
</comment>
<evidence type="ECO:0000256" key="4">
    <source>
        <dbReference type="ARBA" id="ARBA00022679"/>
    </source>
</evidence>
<dbReference type="SUPFAM" id="SSF47807">
    <property type="entry name" value="5' to 3' exonuclease, C-terminal subdomain"/>
    <property type="match status" value="1"/>
</dbReference>
<feature type="domain" description="XPG-I" evidence="14">
    <location>
        <begin position="1011"/>
        <end position="1080"/>
    </location>
</feature>
<dbReference type="InterPro" id="IPR006086">
    <property type="entry name" value="XPG-I_dom"/>
</dbReference>
<feature type="region of interest" description="Disordered" evidence="13">
    <location>
        <begin position="411"/>
        <end position="441"/>
    </location>
</feature>
<dbReference type="EMBL" id="BSYR01000006">
    <property type="protein sequence ID" value="GMI68417.1"/>
    <property type="molecule type" value="Genomic_DNA"/>
</dbReference>
<feature type="compositionally biased region" description="Polar residues" evidence="13">
    <location>
        <begin position="1161"/>
        <end position="1179"/>
    </location>
</feature>
<feature type="compositionally biased region" description="Low complexity" evidence="13">
    <location>
        <begin position="760"/>
        <end position="776"/>
    </location>
</feature>
<evidence type="ECO:0000256" key="13">
    <source>
        <dbReference type="SAM" id="MobiDB-lite"/>
    </source>
</evidence>
<dbReference type="GO" id="GO:0003697">
    <property type="term" value="F:single-stranded DNA binding"/>
    <property type="evidence" value="ECO:0007669"/>
    <property type="project" value="InterPro"/>
</dbReference>
<proteinExistence type="inferred from homology"/>
<dbReference type="Gene3D" id="3.40.50.1010">
    <property type="entry name" value="5'-nuclease"/>
    <property type="match status" value="2"/>
</dbReference>
<comment type="similarity">
    <text evidence="3">Belongs to the XPG/RAD2 endonuclease family. XPG subfamily.</text>
</comment>
<feature type="compositionally biased region" description="Polar residues" evidence="13">
    <location>
        <begin position="1311"/>
        <end position="1323"/>
    </location>
</feature>
<evidence type="ECO:0000256" key="8">
    <source>
        <dbReference type="ARBA" id="ARBA00022763"/>
    </source>
</evidence>
<dbReference type="InterPro" id="IPR006085">
    <property type="entry name" value="XPG_DNA_repair_N"/>
</dbReference>
<feature type="compositionally biased region" description="Basic and acidic residues" evidence="13">
    <location>
        <begin position="789"/>
        <end position="802"/>
    </location>
</feature>
<accession>A0A9W7LL20</accession>
<feature type="region of interest" description="Disordered" evidence="13">
    <location>
        <begin position="760"/>
        <end position="809"/>
    </location>
</feature>
<keyword evidence="9" id="KW-0378">Hydrolase</keyword>
<reference evidence="16" key="1">
    <citation type="submission" date="2023-05" db="EMBL/GenBank/DDBJ databases">
        <title>Genome and transcriptome analyses reveal genes involved in the formation of fine ridges on petal epidermal cells in Hibiscus trionum.</title>
        <authorList>
            <person name="Koshimizu S."/>
            <person name="Masuda S."/>
            <person name="Ishii T."/>
            <person name="Shirasu K."/>
            <person name="Hoshino A."/>
            <person name="Arita M."/>
        </authorList>
    </citation>
    <scope>NUCLEOTIDE SEQUENCE</scope>
    <source>
        <strain evidence="16">Hamamatsu line</strain>
    </source>
</reference>
<evidence type="ECO:0000256" key="5">
    <source>
        <dbReference type="ARBA" id="ARBA00022722"/>
    </source>
</evidence>
<dbReference type="CDD" id="cd09904">
    <property type="entry name" value="H3TH_XPG"/>
    <property type="match status" value="1"/>
</dbReference>
<evidence type="ECO:0000256" key="12">
    <source>
        <dbReference type="ARBA" id="ARBA00023242"/>
    </source>
</evidence>
<feature type="compositionally biased region" description="Polar residues" evidence="13">
    <location>
        <begin position="1565"/>
        <end position="1580"/>
    </location>
</feature>
<dbReference type="CDD" id="cd09868">
    <property type="entry name" value="PIN_XPG_RAD2"/>
    <property type="match status" value="2"/>
</dbReference>
<dbReference type="SUPFAM" id="SSF88723">
    <property type="entry name" value="PIN domain-like"/>
    <property type="match status" value="1"/>
</dbReference>
<feature type="compositionally biased region" description="Polar residues" evidence="13">
    <location>
        <begin position="1333"/>
        <end position="1346"/>
    </location>
</feature>
<feature type="compositionally biased region" description="Polar residues" evidence="13">
    <location>
        <begin position="431"/>
        <end position="441"/>
    </location>
</feature>
<dbReference type="FunFam" id="3.40.50.1010:FF:000031">
    <property type="entry name" value="DNA repair protein UVH3"/>
    <property type="match status" value="1"/>
</dbReference>
<evidence type="ECO:0000256" key="11">
    <source>
        <dbReference type="ARBA" id="ARBA00023204"/>
    </source>
</evidence>
<feature type="region of interest" description="Disordered" evidence="13">
    <location>
        <begin position="587"/>
        <end position="612"/>
    </location>
</feature>
<dbReference type="Proteomes" id="UP001165190">
    <property type="component" value="Unassembled WGS sequence"/>
</dbReference>
<keyword evidence="17" id="KW-1185">Reference proteome</keyword>
<dbReference type="InterPro" id="IPR036279">
    <property type="entry name" value="5-3_exonuclease_C_sf"/>
</dbReference>
<evidence type="ECO:0000256" key="2">
    <source>
        <dbReference type="ARBA" id="ARBA00004123"/>
    </source>
</evidence>